<keyword evidence="5 12" id="KW-1133">Transmembrane helix</keyword>
<evidence type="ECO:0000313" key="14">
    <source>
        <dbReference type="EMBL" id="KAJ8923542.1"/>
    </source>
</evidence>
<dbReference type="EMBL" id="JANEYG010000004">
    <property type="protein sequence ID" value="KAJ8923542.1"/>
    <property type="molecule type" value="Genomic_DNA"/>
</dbReference>
<dbReference type="InterPro" id="IPR017452">
    <property type="entry name" value="GPCR_Rhodpsn_7TM"/>
</dbReference>
<keyword evidence="8 10" id="KW-0675">Receptor</keyword>
<keyword evidence="7 12" id="KW-0472">Membrane</keyword>
<dbReference type="Pfam" id="PF00001">
    <property type="entry name" value="7tm_1"/>
    <property type="match status" value="1"/>
</dbReference>
<keyword evidence="4 10" id="KW-0812">Transmembrane</keyword>
<keyword evidence="15" id="KW-1185">Reference proteome</keyword>
<reference evidence="14 15" key="1">
    <citation type="journal article" date="2023" name="Insect Mol. Biol.">
        <title>Genome sequencing provides insights into the evolution of gene families encoding plant cell wall-degrading enzymes in longhorned beetles.</title>
        <authorList>
            <person name="Shin N.R."/>
            <person name="Okamura Y."/>
            <person name="Kirsch R."/>
            <person name="Pauchet Y."/>
        </authorList>
    </citation>
    <scope>NUCLEOTIDE SEQUENCE [LARGE SCALE GENOMIC DNA]</scope>
    <source>
        <strain evidence="14">EAD_L_NR</strain>
    </source>
</reference>
<dbReference type="PANTHER" id="PTHR24228:SF71">
    <property type="entry name" value="PROTEIN TRAPPED IN ENDODERM-1"/>
    <property type="match status" value="1"/>
</dbReference>
<evidence type="ECO:0000259" key="13">
    <source>
        <dbReference type="PROSITE" id="PS50262"/>
    </source>
</evidence>
<feature type="transmembrane region" description="Helical" evidence="12">
    <location>
        <begin position="290"/>
        <end position="312"/>
    </location>
</feature>
<evidence type="ECO:0000256" key="3">
    <source>
        <dbReference type="ARBA" id="ARBA00022475"/>
    </source>
</evidence>
<evidence type="ECO:0000256" key="5">
    <source>
        <dbReference type="ARBA" id="ARBA00022989"/>
    </source>
</evidence>
<evidence type="ECO:0000256" key="4">
    <source>
        <dbReference type="ARBA" id="ARBA00022692"/>
    </source>
</evidence>
<dbReference type="GO" id="GO:0004930">
    <property type="term" value="F:G protein-coupled receptor activity"/>
    <property type="evidence" value="ECO:0007669"/>
    <property type="project" value="UniProtKB-KW"/>
</dbReference>
<dbReference type="GO" id="GO:0005886">
    <property type="term" value="C:plasma membrane"/>
    <property type="evidence" value="ECO:0007669"/>
    <property type="project" value="UniProtKB-SubCell"/>
</dbReference>
<organism evidence="14 15">
    <name type="scientific">Exocentrus adspersus</name>
    <dbReference type="NCBI Taxonomy" id="1586481"/>
    <lineage>
        <taxon>Eukaryota</taxon>
        <taxon>Metazoa</taxon>
        <taxon>Ecdysozoa</taxon>
        <taxon>Arthropoda</taxon>
        <taxon>Hexapoda</taxon>
        <taxon>Insecta</taxon>
        <taxon>Pterygota</taxon>
        <taxon>Neoptera</taxon>
        <taxon>Endopterygota</taxon>
        <taxon>Coleoptera</taxon>
        <taxon>Polyphaga</taxon>
        <taxon>Cucujiformia</taxon>
        <taxon>Chrysomeloidea</taxon>
        <taxon>Cerambycidae</taxon>
        <taxon>Lamiinae</taxon>
        <taxon>Acanthocinini</taxon>
        <taxon>Exocentrus</taxon>
    </lineage>
</organism>
<dbReference type="AlphaFoldDB" id="A0AAV8WBI1"/>
<protein>
    <recommendedName>
        <fullName evidence="13">G-protein coupled receptors family 1 profile domain-containing protein</fullName>
    </recommendedName>
</protein>
<comment type="similarity">
    <text evidence="2 10">Belongs to the G-protein coupled receptor 1 family.</text>
</comment>
<keyword evidence="9 10" id="KW-0807">Transducer</keyword>
<evidence type="ECO:0000256" key="2">
    <source>
        <dbReference type="ARBA" id="ARBA00010663"/>
    </source>
</evidence>
<comment type="caution">
    <text evidence="14">The sequence shown here is derived from an EMBL/GenBank/DDBJ whole genome shotgun (WGS) entry which is preliminary data.</text>
</comment>
<feature type="transmembrane region" description="Helical" evidence="12">
    <location>
        <begin position="257"/>
        <end position="278"/>
    </location>
</feature>
<feature type="region of interest" description="Disordered" evidence="11">
    <location>
        <begin position="338"/>
        <end position="361"/>
    </location>
</feature>
<feature type="transmembrane region" description="Helical" evidence="12">
    <location>
        <begin position="185"/>
        <end position="205"/>
    </location>
</feature>
<dbReference type="SUPFAM" id="SSF81321">
    <property type="entry name" value="Family A G protein-coupled receptor-like"/>
    <property type="match status" value="1"/>
</dbReference>
<feature type="non-terminal residue" evidence="14">
    <location>
        <position position="1"/>
    </location>
</feature>
<proteinExistence type="inferred from homology"/>
<evidence type="ECO:0000256" key="6">
    <source>
        <dbReference type="ARBA" id="ARBA00023040"/>
    </source>
</evidence>
<keyword evidence="6 10" id="KW-0297">G-protein coupled receptor</keyword>
<dbReference type="PRINTS" id="PR00237">
    <property type="entry name" value="GPCRRHODOPSN"/>
</dbReference>
<keyword evidence="3" id="KW-1003">Cell membrane</keyword>
<evidence type="ECO:0000256" key="9">
    <source>
        <dbReference type="ARBA" id="ARBA00023224"/>
    </source>
</evidence>
<feature type="transmembrane region" description="Helical" evidence="12">
    <location>
        <begin position="135"/>
        <end position="158"/>
    </location>
</feature>
<dbReference type="PROSITE" id="PS50262">
    <property type="entry name" value="G_PROTEIN_RECEP_F1_2"/>
    <property type="match status" value="1"/>
</dbReference>
<comment type="subcellular location">
    <subcellularLocation>
        <location evidence="1">Cell membrane</location>
        <topology evidence="1">Multi-pass membrane protein</topology>
    </subcellularLocation>
</comment>
<name>A0AAV8WBI1_9CUCU</name>
<feature type="transmembrane region" description="Helical" evidence="12">
    <location>
        <begin position="93"/>
        <end position="114"/>
    </location>
</feature>
<evidence type="ECO:0000256" key="12">
    <source>
        <dbReference type="SAM" id="Phobius"/>
    </source>
</evidence>
<evidence type="ECO:0000256" key="11">
    <source>
        <dbReference type="SAM" id="MobiDB-lite"/>
    </source>
</evidence>
<dbReference type="Gene3D" id="1.20.1070.10">
    <property type="entry name" value="Rhodopsin 7-helix transmembrane proteins"/>
    <property type="match status" value="1"/>
</dbReference>
<evidence type="ECO:0000256" key="7">
    <source>
        <dbReference type="ARBA" id="ARBA00023136"/>
    </source>
</evidence>
<dbReference type="SMART" id="SM01381">
    <property type="entry name" value="7TM_GPCR_Srsx"/>
    <property type="match status" value="1"/>
</dbReference>
<sequence length="361" mass="40849">TKIMNYTTVIKYPREATVFAACCAIVFCVVGIIGNLVTILALIRCPKLRAHATTAFVLSLCISDLIFCVLNLPLTAARYIYEAWILGDALCKLFPVLFYGNVGVSVLNMVAITLNRYVLISCNQYYSQLYSRLSIWIQLICIWGATFLLMLPPLLGIWGQLGLNPSTFSCTVLKKDGKSPKKSDILSWICTAMCCNNISILVYLLQRTEVEKKIEITPVMYKYKYTLYLDNLNLWCRSITDKRSSRREKDDSRLTKLMALIFLCFLFCFFPLMLVNVFDDNDNDIKYPVFHVLASILAWASSVINPFIYAASNRQYRSAYSKLLRLVKSSVVFSDSKHASNNSRQDRNGSVAYRPSGGSSV</sequence>
<feature type="transmembrane region" description="Helical" evidence="12">
    <location>
        <begin position="18"/>
        <end position="43"/>
    </location>
</feature>
<dbReference type="PROSITE" id="PS00237">
    <property type="entry name" value="G_PROTEIN_RECEP_F1_1"/>
    <property type="match status" value="1"/>
</dbReference>
<dbReference type="FunFam" id="1.20.1070.10:FF:000312">
    <property type="entry name" value="protein trapped in endoderm-1"/>
    <property type="match status" value="1"/>
</dbReference>
<evidence type="ECO:0000256" key="8">
    <source>
        <dbReference type="ARBA" id="ARBA00023170"/>
    </source>
</evidence>
<dbReference type="PANTHER" id="PTHR24228">
    <property type="entry name" value="B2 BRADYKININ RECEPTOR/ANGIOTENSIN II RECEPTOR"/>
    <property type="match status" value="1"/>
</dbReference>
<gene>
    <name evidence="14" type="ORF">NQ315_010120</name>
</gene>
<accession>A0AAV8WBI1</accession>
<evidence type="ECO:0000313" key="15">
    <source>
        <dbReference type="Proteomes" id="UP001159042"/>
    </source>
</evidence>
<feature type="domain" description="G-protein coupled receptors family 1 profile" evidence="13">
    <location>
        <begin position="34"/>
        <end position="309"/>
    </location>
</feature>
<feature type="transmembrane region" description="Helical" evidence="12">
    <location>
        <begin position="55"/>
        <end position="81"/>
    </location>
</feature>
<dbReference type="InterPro" id="IPR000276">
    <property type="entry name" value="GPCR_Rhodpsn"/>
</dbReference>
<dbReference type="Proteomes" id="UP001159042">
    <property type="component" value="Unassembled WGS sequence"/>
</dbReference>
<evidence type="ECO:0000256" key="1">
    <source>
        <dbReference type="ARBA" id="ARBA00004651"/>
    </source>
</evidence>
<evidence type="ECO:0000256" key="10">
    <source>
        <dbReference type="RuleBase" id="RU000688"/>
    </source>
</evidence>